<dbReference type="PANTHER" id="PTHR35368:SF1">
    <property type="entry name" value="HYDROPEROXIDE REDUCTASE"/>
    <property type="match status" value="1"/>
</dbReference>
<dbReference type="SUPFAM" id="SSF82784">
    <property type="entry name" value="OsmC-like"/>
    <property type="match status" value="1"/>
</dbReference>
<dbReference type="EMBL" id="OX458333">
    <property type="protein sequence ID" value="CAI8975332.1"/>
    <property type="molecule type" value="Genomic_DNA"/>
</dbReference>
<accession>A0ABN8XAI4</accession>
<evidence type="ECO:0000313" key="1">
    <source>
        <dbReference type="EMBL" id="CAI8975332.1"/>
    </source>
</evidence>
<proteinExistence type="predicted"/>
<evidence type="ECO:0000313" key="2">
    <source>
        <dbReference type="Proteomes" id="UP001162030"/>
    </source>
</evidence>
<dbReference type="InterPro" id="IPR003718">
    <property type="entry name" value="OsmC/Ohr_fam"/>
</dbReference>
<dbReference type="InterPro" id="IPR015946">
    <property type="entry name" value="KH_dom-like_a/b"/>
</dbReference>
<keyword evidence="2" id="KW-1185">Reference proteome</keyword>
<protein>
    <submittedName>
        <fullName evidence="1">Redox protein</fullName>
    </submittedName>
</protein>
<sequence>MTGQPLFCPPIQDIPEIDMSQNALKQALERTIGVVSNDPAKARLLFRTRSRLLDGVRCSAEVRDFPPIVVDEPAELGGSNAGPNPVELVLVALATCQEIMYAAYAAVLGIPLEAVEVNVKGELDVRGLFGLDESVPAGYRKVSFETVIKSPADLATIRDLVARVEAHCPVLDTLIRPVEVAGTVTVNGTLLNTPVNHAV</sequence>
<dbReference type="InterPro" id="IPR052924">
    <property type="entry name" value="OsmC/Ohr_hydroprdx_reductase"/>
</dbReference>
<dbReference type="Pfam" id="PF02566">
    <property type="entry name" value="OsmC"/>
    <property type="match status" value="1"/>
</dbReference>
<dbReference type="InterPro" id="IPR036102">
    <property type="entry name" value="OsmC/Ohrsf"/>
</dbReference>
<dbReference type="Proteomes" id="UP001162030">
    <property type="component" value="Chromosome"/>
</dbReference>
<name>A0ABN8XAI4_9GAMM</name>
<dbReference type="PANTHER" id="PTHR35368">
    <property type="entry name" value="HYDROPEROXIDE REDUCTASE"/>
    <property type="match status" value="1"/>
</dbReference>
<organism evidence="1 2">
    <name type="scientific">Methylocaldum szegediense</name>
    <dbReference type="NCBI Taxonomy" id="73780"/>
    <lineage>
        <taxon>Bacteria</taxon>
        <taxon>Pseudomonadati</taxon>
        <taxon>Pseudomonadota</taxon>
        <taxon>Gammaproteobacteria</taxon>
        <taxon>Methylococcales</taxon>
        <taxon>Methylococcaceae</taxon>
        <taxon>Methylocaldum</taxon>
    </lineage>
</organism>
<dbReference type="Gene3D" id="3.30.300.20">
    <property type="match status" value="1"/>
</dbReference>
<reference evidence="1 2" key="1">
    <citation type="submission" date="2023-03" db="EMBL/GenBank/DDBJ databases">
        <authorList>
            <person name="Pearce D."/>
        </authorList>
    </citation>
    <scope>NUCLEOTIDE SEQUENCE [LARGE SCALE GENOMIC DNA]</scope>
    <source>
        <strain evidence="1">Msz</strain>
    </source>
</reference>
<gene>
    <name evidence="1" type="ORF">MSZNOR_4988</name>
</gene>